<feature type="transmembrane region" description="Helical" evidence="2">
    <location>
        <begin position="28"/>
        <end position="50"/>
    </location>
</feature>
<dbReference type="PANTHER" id="PTHR43384">
    <property type="entry name" value="SEPTUM SITE-DETERMINING PROTEIN MIND HOMOLOG, CHLOROPLASTIC-RELATED"/>
    <property type="match status" value="1"/>
</dbReference>
<reference evidence="3 4" key="1">
    <citation type="submission" date="2023-07" db="EMBL/GenBank/DDBJ databases">
        <title>Sequencing the genomes of 1000 actinobacteria strains.</title>
        <authorList>
            <person name="Klenk H.-P."/>
        </authorList>
    </citation>
    <scope>NUCLEOTIDE SEQUENCE [LARGE SCALE GENOMIC DNA]</scope>
    <source>
        <strain evidence="3 4">DSM 44109</strain>
    </source>
</reference>
<dbReference type="InterPro" id="IPR050625">
    <property type="entry name" value="ParA/MinD_ATPase"/>
</dbReference>
<feature type="compositionally biased region" description="Low complexity" evidence="1">
    <location>
        <begin position="195"/>
        <end position="219"/>
    </location>
</feature>
<feature type="compositionally biased region" description="Low complexity" evidence="1">
    <location>
        <begin position="468"/>
        <end position="484"/>
    </location>
</feature>
<gene>
    <name evidence="3" type="ORF">J2S55_004380</name>
</gene>
<feature type="compositionally biased region" description="Low complexity" evidence="1">
    <location>
        <begin position="350"/>
        <end position="361"/>
    </location>
</feature>
<dbReference type="RefSeq" id="WP_306863974.1">
    <property type="nucleotide sequence ID" value="NZ_JAUSRB010000002.1"/>
</dbReference>
<feature type="compositionally biased region" description="Low complexity" evidence="1">
    <location>
        <begin position="272"/>
        <end position="283"/>
    </location>
</feature>
<dbReference type="Proteomes" id="UP001230426">
    <property type="component" value="Unassembled WGS sequence"/>
</dbReference>
<feature type="compositionally biased region" description="Polar residues" evidence="1">
    <location>
        <begin position="402"/>
        <end position="417"/>
    </location>
</feature>
<feature type="region of interest" description="Disordered" evidence="1">
    <location>
        <begin position="516"/>
        <end position="541"/>
    </location>
</feature>
<dbReference type="Gene3D" id="3.40.50.300">
    <property type="entry name" value="P-loop containing nucleotide triphosphate hydrolases"/>
    <property type="match status" value="1"/>
</dbReference>
<feature type="transmembrane region" description="Helical" evidence="2">
    <location>
        <begin position="56"/>
        <end position="74"/>
    </location>
</feature>
<keyword evidence="4" id="KW-1185">Reference proteome</keyword>
<feature type="region of interest" description="Disordered" evidence="1">
    <location>
        <begin position="195"/>
        <end position="222"/>
    </location>
</feature>
<comment type="caution">
    <text evidence="3">The sequence shown here is derived from an EMBL/GenBank/DDBJ whole genome shotgun (WGS) entry which is preliminary data.</text>
</comment>
<feature type="compositionally biased region" description="Polar residues" evidence="1">
    <location>
        <begin position="288"/>
        <end position="297"/>
    </location>
</feature>
<dbReference type="InterPro" id="IPR025608">
    <property type="entry name" value="TcpE"/>
</dbReference>
<keyword evidence="2" id="KW-1133">Transmembrane helix</keyword>
<keyword evidence="2" id="KW-0812">Transmembrane</keyword>
<sequence>MDLPTYTNIWRIEKRLYKLYDLRLPMPLPIVWIGVFVGVVVPWSLVLYLLGLPFDAPWHVVYLVPPGIVTWLSTRPVIESKRLTELLQSQVRYVGEPRTWCRMAPTAEPSEISLTGRVWRAAPGQAAPARAKVSRRARHAQPKRAASSREVRPAVAAAAAAAAAAPVARERVAWGTRTPRRGTAPALGQAVPAEGPVAAAPATPAVSPSTTRAASAPAEPVERVSLAPPPVAAAALVKIPADPAPAAPAGQAPADPVAPIGTEALRRLRRLAASAEAERPAPAGTGQDGVQTDTASTAPAERPVAAPRAAGRLPERPTAAEEPVERSAAAEEAVERSTTAEEPLERSAAAEEPAGWSAAAEEPVERSVAPADPAGRPTPVERSTPAEEAVERSAAPAAPVGRSTTAEEIVGRSTTVEGSAPAEDPARRSMAAEEPVERSAAPADPAGRPTPVERPGRPVLPERPTPVERPAAAAGPAEQAPAEPRFIGPAPVRRPAGPEVRVGDAAAEADNGLWTRHRKGQPAPMGQSAETPRTWQQDRPAGTSAGVSIRAVPSGAEAKADPVAPAVPVSRPTHGEARVRRVESVVGRDSSGGWRRLAQVVIGPGGTGRTDGSEIDEARTRAVFAGSRRVVVLGCTGGAGQTTTALMLGHTLARYREDRVLAVDANIGIHALSSRIQGESPETLTSLLAGLDNVHGYLGMRAYTSRCASGLEVIAGDSDSGAEQRLSDRTLFSDRRLSQTMDMLDRHYKLIVMDPAAALAARVLPYADQLVLVVPASEDGPDAVAMTYEWLDGHGCADLRRRAIMVVNGVSRRSMGDVEQAEAVARGRCRAIVRVPWEDELAPGRSERVEPSHLRAPGRRAYLALAGVVVAGFGAAQAIRPSEEELAQ</sequence>
<dbReference type="SUPFAM" id="SSF52540">
    <property type="entry name" value="P-loop containing nucleoside triphosphate hydrolases"/>
    <property type="match status" value="1"/>
</dbReference>
<evidence type="ECO:0000256" key="1">
    <source>
        <dbReference type="SAM" id="MobiDB-lite"/>
    </source>
</evidence>
<feature type="compositionally biased region" description="Basic and acidic residues" evidence="1">
    <location>
        <begin position="424"/>
        <end position="437"/>
    </location>
</feature>
<proteinExistence type="predicted"/>
<protein>
    <submittedName>
        <fullName evidence="3">MinD-like ATPase involved in chromosome partitioning or flagellar assembly</fullName>
    </submittedName>
</protein>
<name>A0ABT9R8H7_9ACTN</name>
<feature type="compositionally biased region" description="Basic residues" evidence="1">
    <location>
        <begin position="132"/>
        <end position="142"/>
    </location>
</feature>
<feature type="compositionally biased region" description="Basic and acidic residues" evidence="1">
    <location>
        <begin position="313"/>
        <end position="349"/>
    </location>
</feature>
<evidence type="ECO:0000313" key="3">
    <source>
        <dbReference type="EMBL" id="MDP9865114.1"/>
    </source>
</evidence>
<dbReference type="InterPro" id="IPR027417">
    <property type="entry name" value="P-loop_NTPase"/>
</dbReference>
<feature type="compositionally biased region" description="Polar residues" evidence="1">
    <location>
        <begin position="528"/>
        <end position="537"/>
    </location>
</feature>
<dbReference type="EMBL" id="JAUSRB010000002">
    <property type="protein sequence ID" value="MDP9865114.1"/>
    <property type="molecule type" value="Genomic_DNA"/>
</dbReference>
<feature type="region of interest" description="Disordered" evidence="1">
    <location>
        <begin position="556"/>
        <end position="575"/>
    </location>
</feature>
<evidence type="ECO:0000313" key="4">
    <source>
        <dbReference type="Proteomes" id="UP001230426"/>
    </source>
</evidence>
<dbReference type="Pfam" id="PF12648">
    <property type="entry name" value="TcpE"/>
    <property type="match status" value="1"/>
</dbReference>
<evidence type="ECO:0000256" key="2">
    <source>
        <dbReference type="SAM" id="Phobius"/>
    </source>
</evidence>
<organism evidence="3 4">
    <name type="scientific">Streptosporangium brasiliense</name>
    <dbReference type="NCBI Taxonomy" id="47480"/>
    <lineage>
        <taxon>Bacteria</taxon>
        <taxon>Bacillati</taxon>
        <taxon>Actinomycetota</taxon>
        <taxon>Actinomycetes</taxon>
        <taxon>Streptosporangiales</taxon>
        <taxon>Streptosporangiaceae</taxon>
        <taxon>Streptosporangium</taxon>
    </lineage>
</organism>
<feature type="region of interest" description="Disordered" evidence="1">
    <location>
        <begin position="272"/>
        <end position="502"/>
    </location>
</feature>
<feature type="region of interest" description="Disordered" evidence="1">
    <location>
        <begin position="129"/>
        <end position="152"/>
    </location>
</feature>
<keyword evidence="2" id="KW-0472">Membrane</keyword>
<feature type="compositionally biased region" description="Low complexity" evidence="1">
    <location>
        <begin position="298"/>
        <end position="312"/>
    </location>
</feature>
<accession>A0ABT9R8H7</accession>
<dbReference type="PANTHER" id="PTHR43384:SF14">
    <property type="entry name" value="ESX-1 SECRETION-ASSOCIATED PROTEIN ESPI"/>
    <property type="match status" value="1"/>
</dbReference>